<dbReference type="InterPro" id="IPR006683">
    <property type="entry name" value="Thioestr_dom"/>
</dbReference>
<dbReference type="Gene3D" id="3.10.129.10">
    <property type="entry name" value="Hotdog Thioesterase"/>
    <property type="match status" value="1"/>
</dbReference>
<comment type="similarity">
    <text evidence="1">Belongs to the thioesterase PaaI family.</text>
</comment>
<dbReference type="KEGG" id="fak:FUA48_02300"/>
<proteinExistence type="inferred from homology"/>
<organism evidence="4 5">
    <name type="scientific">Flavobacterium alkalisoli</name>
    <dbReference type="NCBI Taxonomy" id="2602769"/>
    <lineage>
        <taxon>Bacteria</taxon>
        <taxon>Pseudomonadati</taxon>
        <taxon>Bacteroidota</taxon>
        <taxon>Flavobacteriia</taxon>
        <taxon>Flavobacteriales</taxon>
        <taxon>Flavobacteriaceae</taxon>
        <taxon>Flavobacterium</taxon>
    </lineage>
</organism>
<dbReference type="EMBL" id="CP042831">
    <property type="protein sequence ID" value="QEE48446.1"/>
    <property type="molecule type" value="Genomic_DNA"/>
</dbReference>
<dbReference type="CDD" id="cd03443">
    <property type="entry name" value="PaaI_thioesterase"/>
    <property type="match status" value="1"/>
</dbReference>
<dbReference type="PANTHER" id="PTHR21660">
    <property type="entry name" value="THIOESTERASE SUPERFAMILY MEMBER-RELATED"/>
    <property type="match status" value="1"/>
</dbReference>
<dbReference type="Pfam" id="PF03061">
    <property type="entry name" value="4HBT"/>
    <property type="match status" value="1"/>
</dbReference>
<evidence type="ECO:0000313" key="5">
    <source>
        <dbReference type="Proteomes" id="UP000321222"/>
    </source>
</evidence>
<dbReference type="PANTHER" id="PTHR21660:SF1">
    <property type="entry name" value="ACYL-COENZYME A THIOESTERASE 13"/>
    <property type="match status" value="1"/>
</dbReference>
<keyword evidence="2" id="KW-0378">Hydrolase</keyword>
<dbReference type="NCBIfam" id="TIGR00369">
    <property type="entry name" value="unchar_dom_1"/>
    <property type="match status" value="1"/>
</dbReference>
<dbReference type="Proteomes" id="UP000321222">
    <property type="component" value="Chromosome"/>
</dbReference>
<evidence type="ECO:0000259" key="3">
    <source>
        <dbReference type="Pfam" id="PF03061"/>
    </source>
</evidence>
<accession>A0A5B9FQY5</accession>
<dbReference type="InterPro" id="IPR039298">
    <property type="entry name" value="ACOT13"/>
</dbReference>
<dbReference type="InterPro" id="IPR003736">
    <property type="entry name" value="PAAI_dom"/>
</dbReference>
<dbReference type="SUPFAM" id="SSF54637">
    <property type="entry name" value="Thioesterase/thiol ester dehydrase-isomerase"/>
    <property type="match status" value="1"/>
</dbReference>
<protein>
    <submittedName>
        <fullName evidence="4">PaaI family thioesterase</fullName>
    </submittedName>
</protein>
<evidence type="ECO:0000313" key="4">
    <source>
        <dbReference type="EMBL" id="QEE48446.1"/>
    </source>
</evidence>
<feature type="domain" description="Thioesterase" evidence="3">
    <location>
        <begin position="53"/>
        <end position="128"/>
    </location>
</feature>
<evidence type="ECO:0000256" key="2">
    <source>
        <dbReference type="ARBA" id="ARBA00022801"/>
    </source>
</evidence>
<sequence>MEKASEFLKQFLGKTVENSPSAFMNWLNPVMVAVQPESLTFQYTVRKEMTNPFGILHGGVTAAMIDDAIGATFISMGEPYYHITVNLAVDYFASAREGDIITATSTVIKKGKQIVNAQCEIWNEDHTKLIARGYTNLIKTEIK</sequence>
<keyword evidence="5" id="KW-1185">Reference proteome</keyword>
<dbReference type="InterPro" id="IPR029069">
    <property type="entry name" value="HotDog_dom_sf"/>
</dbReference>
<dbReference type="RefSeq" id="WP_147581930.1">
    <property type="nucleotide sequence ID" value="NZ_CP042831.1"/>
</dbReference>
<dbReference type="AlphaFoldDB" id="A0A5B9FQY5"/>
<gene>
    <name evidence="4" type="ORF">FUA48_02300</name>
</gene>
<name>A0A5B9FQY5_9FLAO</name>
<evidence type="ECO:0000256" key="1">
    <source>
        <dbReference type="ARBA" id="ARBA00008324"/>
    </source>
</evidence>
<dbReference type="OrthoDB" id="32575at2"/>
<reference evidence="4 5" key="1">
    <citation type="submission" date="2019-08" db="EMBL/GenBank/DDBJ databases">
        <title>Flavobacterium alkalisoli sp. nov., isolated from rhizosphere soil of Suaeda salsa.</title>
        <authorList>
            <person name="Sun J.-Q."/>
            <person name="Xu L."/>
        </authorList>
    </citation>
    <scope>NUCLEOTIDE SEQUENCE [LARGE SCALE GENOMIC DNA]</scope>
    <source>
        <strain evidence="4 5">XS-5</strain>
    </source>
</reference>
<dbReference type="GO" id="GO:0047617">
    <property type="term" value="F:fatty acyl-CoA hydrolase activity"/>
    <property type="evidence" value="ECO:0007669"/>
    <property type="project" value="InterPro"/>
</dbReference>